<gene>
    <name evidence="1" type="ORF">UFOPK2996_00482</name>
</gene>
<protein>
    <submittedName>
        <fullName evidence="1">Unannotated protein</fullName>
    </submittedName>
</protein>
<dbReference type="AlphaFoldDB" id="A0A6J6X1T7"/>
<proteinExistence type="predicted"/>
<dbReference type="EMBL" id="CAFAAH010000044">
    <property type="protein sequence ID" value="CAB4791311.1"/>
    <property type="molecule type" value="Genomic_DNA"/>
</dbReference>
<organism evidence="1">
    <name type="scientific">freshwater metagenome</name>
    <dbReference type="NCBI Taxonomy" id="449393"/>
    <lineage>
        <taxon>unclassified sequences</taxon>
        <taxon>metagenomes</taxon>
        <taxon>ecological metagenomes</taxon>
    </lineage>
</organism>
<reference evidence="1" key="1">
    <citation type="submission" date="2020-05" db="EMBL/GenBank/DDBJ databases">
        <authorList>
            <person name="Chiriac C."/>
            <person name="Salcher M."/>
            <person name="Ghai R."/>
            <person name="Kavagutti S V."/>
        </authorList>
    </citation>
    <scope>NUCLEOTIDE SEQUENCE</scope>
</reference>
<sequence length="147" mass="15154">MRKQALIVAAALLAFAVIIGFGAQAISQDSSEQKKQPPKMAHLMDVYAGHFGEVSGDGVLAAAISRRGPVTVGVTAQRIVGGDGLSMAAERCAKVALRGVDISLLATGTLDGEGVAIIVAAKTPATNAEIAYVTDLDQCTIIYSERL</sequence>
<accession>A0A6J6X1T7</accession>
<evidence type="ECO:0000313" key="1">
    <source>
        <dbReference type="EMBL" id="CAB4791311.1"/>
    </source>
</evidence>
<name>A0A6J6X1T7_9ZZZZ</name>